<name>A0ABV6CCD6_9GAMM</name>
<evidence type="ECO:0000256" key="3">
    <source>
        <dbReference type="ARBA" id="ARBA00022691"/>
    </source>
</evidence>
<organism evidence="8 9">
    <name type="scientific">Thorsellia kenyensis</name>
    <dbReference type="NCBI Taxonomy" id="1549888"/>
    <lineage>
        <taxon>Bacteria</taxon>
        <taxon>Pseudomonadati</taxon>
        <taxon>Pseudomonadota</taxon>
        <taxon>Gammaproteobacteria</taxon>
        <taxon>Enterobacterales</taxon>
        <taxon>Thorselliaceae</taxon>
        <taxon>Thorsellia</taxon>
    </lineage>
</organism>
<evidence type="ECO:0000256" key="2">
    <source>
        <dbReference type="ARBA" id="ARBA00022679"/>
    </source>
</evidence>
<proteinExistence type="inferred from homology"/>
<keyword evidence="3 5" id="KW-0949">S-adenosyl-L-methionine</keyword>
<feature type="active site" description="Nucleophile" evidence="5 6">
    <location>
        <position position="325"/>
    </location>
</feature>
<comment type="similarity">
    <text evidence="5">Belongs to the class I-like SAM-binding methyltransferase superfamily. RNA M5U methyltransferase family. TrmA subfamily.</text>
</comment>
<comment type="catalytic activity">
    <reaction evidence="5">
        <text>uridine(54) in tRNA + S-adenosyl-L-methionine = 5-methyluridine(54) in tRNA + S-adenosyl-L-homocysteine + H(+)</text>
        <dbReference type="Rhea" id="RHEA:42712"/>
        <dbReference type="Rhea" id="RHEA-COMP:10167"/>
        <dbReference type="Rhea" id="RHEA-COMP:10193"/>
        <dbReference type="ChEBI" id="CHEBI:15378"/>
        <dbReference type="ChEBI" id="CHEBI:57856"/>
        <dbReference type="ChEBI" id="CHEBI:59789"/>
        <dbReference type="ChEBI" id="CHEBI:65315"/>
        <dbReference type="ChEBI" id="CHEBI:74447"/>
        <dbReference type="EC" id="2.1.1.35"/>
    </reaction>
</comment>
<dbReference type="PROSITE" id="PS01230">
    <property type="entry name" value="TRMA_1"/>
    <property type="match status" value="1"/>
</dbReference>
<dbReference type="EMBL" id="JBHLXE010000108">
    <property type="protein sequence ID" value="MFC0180644.1"/>
    <property type="molecule type" value="Genomic_DNA"/>
</dbReference>
<dbReference type="PROSITE" id="PS51687">
    <property type="entry name" value="SAM_MT_RNA_M5U"/>
    <property type="match status" value="1"/>
</dbReference>
<feature type="binding site" evidence="5 6">
    <location>
        <position position="190"/>
    </location>
    <ligand>
        <name>S-adenosyl-L-methionine</name>
        <dbReference type="ChEBI" id="CHEBI:59789"/>
    </ligand>
</feature>
<dbReference type="Gene3D" id="3.40.50.150">
    <property type="entry name" value="Vaccinia Virus protein VP39"/>
    <property type="match status" value="1"/>
</dbReference>
<dbReference type="InterPro" id="IPR010280">
    <property type="entry name" value="U5_MeTrfase_fam"/>
</dbReference>
<evidence type="ECO:0000313" key="9">
    <source>
        <dbReference type="Proteomes" id="UP001589758"/>
    </source>
</evidence>
<dbReference type="Pfam" id="PF05958">
    <property type="entry name" value="tRNA_U5-meth_tr"/>
    <property type="match status" value="1"/>
</dbReference>
<feature type="binding site" evidence="5 6">
    <location>
        <position position="239"/>
    </location>
    <ligand>
        <name>S-adenosyl-L-methionine</name>
        <dbReference type="ChEBI" id="CHEBI:59789"/>
    </ligand>
</feature>
<keyword evidence="4 5" id="KW-0819">tRNA processing</keyword>
<dbReference type="PANTHER" id="PTHR47790:SF2">
    <property type="entry name" value="TRNA_TMRNA (URACIL-C(5))-METHYLTRANSFERASE"/>
    <property type="match status" value="1"/>
</dbReference>
<comment type="catalytic activity">
    <reaction evidence="5">
        <text>uridine(341) in tmRNA + S-adenosyl-L-methionine = 5-methyluridine(341) in tmRNA + S-adenosyl-L-homocysteine + H(+)</text>
        <dbReference type="Rhea" id="RHEA:43612"/>
        <dbReference type="Rhea" id="RHEA-COMP:10630"/>
        <dbReference type="Rhea" id="RHEA-COMP:10631"/>
        <dbReference type="ChEBI" id="CHEBI:15378"/>
        <dbReference type="ChEBI" id="CHEBI:57856"/>
        <dbReference type="ChEBI" id="CHEBI:59789"/>
        <dbReference type="ChEBI" id="CHEBI:65315"/>
        <dbReference type="ChEBI" id="CHEBI:74447"/>
    </reaction>
</comment>
<accession>A0ABV6CCD6</accession>
<dbReference type="GO" id="GO:0032259">
    <property type="term" value="P:methylation"/>
    <property type="evidence" value="ECO:0007669"/>
    <property type="project" value="UniProtKB-KW"/>
</dbReference>
<sequence length="368" mass="42866">MPFKELPTESYYEALSKKENYLKELLAQFETPQIKVYESPKQNYRMRAEFRIWHEGDDLYHIMYDKNTREKIKLTQFPVASLLINQVMPILIEQIKVNELLRFKLFQVDYLSTQSGKILVSLLYHKALDDKWIEKAKKLRKDLINMGFDIQIIGRSHKQKITLDVDYVDEVIKVKDKKLVYRQIENGFTQPNVVINEKMLDWVFDATKESEGSLLELYCGNGNFSIAIAENFRRVLATEIAKSSVEIAQYNIMVNQINNLSIIRLSAEEFTQAIKGVRQFNRLAGIDLNDFSDCQTVLVDPPRSGLDEKSIEMIQYYSRIIYISCNPLTLVDNLKTLSQTHKISHLALFDQFPYTDHIETGIILDLKS</sequence>
<dbReference type="InterPro" id="IPR011869">
    <property type="entry name" value="TrmA_MeTrfase"/>
</dbReference>
<dbReference type="HAMAP" id="MF_01011">
    <property type="entry name" value="RNA_methyltr_TrmA"/>
    <property type="match status" value="1"/>
</dbReference>
<feature type="binding site" evidence="5 6">
    <location>
        <position position="300"/>
    </location>
    <ligand>
        <name>S-adenosyl-L-methionine</name>
        <dbReference type="ChEBI" id="CHEBI:59789"/>
    </ligand>
</feature>
<evidence type="ECO:0000256" key="4">
    <source>
        <dbReference type="ARBA" id="ARBA00022694"/>
    </source>
</evidence>
<dbReference type="CDD" id="cd02440">
    <property type="entry name" value="AdoMet_MTases"/>
    <property type="match status" value="1"/>
</dbReference>
<dbReference type="InterPro" id="IPR030390">
    <property type="entry name" value="MeTrfase_TrmA_AS"/>
</dbReference>
<feature type="binding site" evidence="5">
    <location>
        <position position="223"/>
    </location>
    <ligand>
        <name>S-adenosyl-L-methionine</name>
        <dbReference type="ChEBI" id="CHEBI:59789"/>
    </ligand>
</feature>
<evidence type="ECO:0000256" key="1">
    <source>
        <dbReference type="ARBA" id="ARBA00022603"/>
    </source>
</evidence>
<dbReference type="RefSeq" id="WP_385877767.1">
    <property type="nucleotide sequence ID" value="NZ_JBHLXE010000108.1"/>
</dbReference>
<feature type="binding site" evidence="5 6">
    <location>
        <position position="218"/>
    </location>
    <ligand>
        <name>S-adenosyl-L-methionine</name>
        <dbReference type="ChEBI" id="CHEBI:59789"/>
    </ligand>
</feature>
<evidence type="ECO:0000256" key="6">
    <source>
        <dbReference type="PROSITE-ProRule" id="PRU01024"/>
    </source>
</evidence>
<dbReference type="NCBIfam" id="TIGR02143">
    <property type="entry name" value="trmA_only"/>
    <property type="match status" value="1"/>
</dbReference>
<dbReference type="InterPro" id="IPR030391">
    <property type="entry name" value="MeTrfase_TrmA_CS"/>
</dbReference>
<dbReference type="GO" id="GO:0030697">
    <property type="term" value="F:tRNA (uracil(54)-C5)-methyltransferase activity, S-adenosyl methionine-dependent"/>
    <property type="evidence" value="ECO:0007669"/>
    <property type="project" value="UniProtKB-EC"/>
</dbReference>
<keyword evidence="1 5" id="KW-0489">Methyltransferase</keyword>
<dbReference type="EC" id="2.1.1.35" evidence="5"/>
<dbReference type="SUPFAM" id="SSF53335">
    <property type="entry name" value="S-adenosyl-L-methionine-dependent methyltransferases"/>
    <property type="match status" value="1"/>
</dbReference>
<feature type="active site" description="Proton acceptor" evidence="5">
    <location>
        <position position="359"/>
    </location>
</feature>
<dbReference type="PROSITE" id="PS01231">
    <property type="entry name" value="TRMA_2"/>
    <property type="match status" value="1"/>
</dbReference>
<keyword evidence="2 5" id="KW-0808">Transferase</keyword>
<dbReference type="Gene3D" id="2.40.50.1070">
    <property type="match status" value="1"/>
</dbReference>
<evidence type="ECO:0000256" key="5">
    <source>
        <dbReference type="HAMAP-Rule" id="MF_01011"/>
    </source>
</evidence>
<dbReference type="Proteomes" id="UP001589758">
    <property type="component" value="Unassembled WGS sequence"/>
</dbReference>
<evidence type="ECO:0000313" key="8">
    <source>
        <dbReference type="EMBL" id="MFC0180644.1"/>
    </source>
</evidence>
<feature type="active site" evidence="7">
    <location>
        <position position="325"/>
    </location>
</feature>
<comment type="caution">
    <text evidence="8">The sequence shown here is derived from an EMBL/GenBank/DDBJ whole genome shotgun (WGS) entry which is preliminary data.</text>
</comment>
<comment type="function">
    <text evidence="5">Dual-specificity methyltransferase that catalyzes the formation of 5-methyluridine at position 54 (m5U54) in all tRNAs, and that of position 341 (m5U341) in tmRNA (transfer-mRNA).</text>
</comment>
<dbReference type="InterPro" id="IPR029063">
    <property type="entry name" value="SAM-dependent_MTases_sf"/>
</dbReference>
<evidence type="ECO:0000256" key="7">
    <source>
        <dbReference type="PROSITE-ProRule" id="PRU10015"/>
    </source>
</evidence>
<keyword evidence="9" id="KW-1185">Reference proteome</keyword>
<protein>
    <recommendedName>
        <fullName evidence="5">tRNA/tmRNA (uracil-C(5))-methyltransferase</fullName>
        <ecNumber evidence="5">2.1.1.35</ecNumber>
    </recommendedName>
    <alternativeName>
        <fullName evidence="5">tRNA (uracil(54)-C(5))-methyltransferase</fullName>
    </alternativeName>
    <alternativeName>
        <fullName evidence="5">tRNA(m5U54)-methyltransferase</fullName>
        <shortName evidence="5">RUMT</shortName>
    </alternativeName>
    <alternativeName>
        <fullName evidence="5">tmRNA (uracil(341)-C(5))-methyltransferase</fullName>
    </alternativeName>
</protein>
<dbReference type="PANTHER" id="PTHR47790">
    <property type="entry name" value="TRNA/TMRNA (URACIL-C(5))-METHYLTRANSFERASE"/>
    <property type="match status" value="1"/>
</dbReference>
<reference evidence="8 9" key="1">
    <citation type="submission" date="2024-09" db="EMBL/GenBank/DDBJ databases">
        <authorList>
            <person name="Sun Q."/>
            <person name="Mori K."/>
        </authorList>
    </citation>
    <scope>NUCLEOTIDE SEQUENCE [LARGE SCALE GENOMIC DNA]</scope>
    <source>
        <strain evidence="8 9">CCM 8545</strain>
    </source>
</reference>
<gene>
    <name evidence="5 8" type="primary">trmA</name>
    <name evidence="8" type="ORF">ACFFIT_11235</name>
</gene>